<dbReference type="PANTHER" id="PTHR14492:SF4">
    <property type="entry name" value="CILIOGENESIS AND PLANAR POLARITY EFFECTOR 1"/>
    <property type="match status" value="1"/>
</dbReference>
<dbReference type="KEGG" id="tng:GSTEN00017241G001"/>
<dbReference type="GO" id="GO:0060271">
    <property type="term" value="P:cilium assembly"/>
    <property type="evidence" value="ECO:0007669"/>
    <property type="project" value="TreeGrafter"/>
</dbReference>
<feature type="non-terminal residue" evidence="2">
    <location>
        <position position="627"/>
    </location>
</feature>
<organism evidence="2">
    <name type="scientific">Tetraodon nigroviridis</name>
    <name type="common">Spotted green pufferfish</name>
    <name type="synonym">Chelonodon nigroviridis</name>
    <dbReference type="NCBI Taxonomy" id="99883"/>
    <lineage>
        <taxon>Eukaryota</taxon>
        <taxon>Metazoa</taxon>
        <taxon>Chordata</taxon>
        <taxon>Craniata</taxon>
        <taxon>Vertebrata</taxon>
        <taxon>Euteleostomi</taxon>
        <taxon>Actinopterygii</taxon>
        <taxon>Neopterygii</taxon>
        <taxon>Teleostei</taxon>
        <taxon>Neoteleostei</taxon>
        <taxon>Acanthomorphata</taxon>
        <taxon>Eupercaria</taxon>
        <taxon>Tetraodontiformes</taxon>
        <taxon>Tetradontoidea</taxon>
        <taxon>Tetraodontidae</taxon>
        <taxon>Tetraodon</taxon>
    </lineage>
</organism>
<dbReference type="AlphaFoldDB" id="Q4SJF0"/>
<reference evidence="2" key="2">
    <citation type="submission" date="2004-02" db="EMBL/GenBank/DDBJ databases">
        <authorList>
            <consortium name="Genoscope"/>
            <consortium name="Whitehead Institute Centre for Genome Research"/>
        </authorList>
    </citation>
    <scope>NUCLEOTIDE SEQUENCE</scope>
</reference>
<comment type="caution">
    <text evidence="2">The sequence shown here is derived from an EMBL/GenBank/DDBJ whole genome shotgun (WGS) entry which is preliminary data.</text>
</comment>
<dbReference type="Pfam" id="PF15392">
    <property type="entry name" value="Joubert"/>
    <property type="match status" value="1"/>
</dbReference>
<protein>
    <submittedName>
        <fullName evidence="2">(spotted green pufferfish) hypothetical protein</fullName>
    </submittedName>
</protein>
<name>Q4SJF0_TETNG</name>
<feature type="region of interest" description="Disordered" evidence="1">
    <location>
        <begin position="382"/>
        <end position="406"/>
    </location>
</feature>
<dbReference type="GO" id="GO:0035869">
    <property type="term" value="C:ciliary transition zone"/>
    <property type="evidence" value="ECO:0007669"/>
    <property type="project" value="TreeGrafter"/>
</dbReference>
<proteinExistence type="predicted"/>
<sequence length="627" mass="71087">CFRELCALCWMLHVRDQLSVYCRKYQAARQHGGNDEAVDTLVRAFPENEESVRVPLREKYKSLLQRVKKCSVPGHQTERGLFGSSASTEAAVELQQNLDPELEAQFPKLSRLLEWMVRWADRRVLVPPNSQGKKEESGGAVKEGVMIRVKASAPAILTSLSLLWRRHAALLSDDHHGAYTRVPQTQWTVTPVLQTDGDRRLERESSVDTGYPGSANTPITAIDDSTQQAEPFIGQAVHGYASMTYVLHLMGQNINYMSLMEVLGASFSNLQLAQQSYSLAQSNTQSSGDLPVCTESEKVPQRPEKDLLSFICLQYLLFRVQLVPLSHNPAFQFQLISSSPPLTQLVRSTEKSPVSPLSVKSTGAVKKTVRLALPREAWTPRQDVSSHASNFEENEENVAKEPVDSNKSWSPYPMSCHGSSNRHHLQITRIEPDTSGISSLMEESENLGQPGLSDTIEILDELVREGYLSLTNMDWTSSQAEHHSRLDQQQNGWMLQEHIQQDEEREELRTWMRKKQRERLAVYQKHRESLREKEHKPFSSAVTVKPKTKNPAAIQKIREEKQKNMLLEQFSQRTRITVKQPLLKNILILDKIDLSLLFGLQYRFQTTAGGWDCIGQVRQHSATCNLL</sequence>
<accession>Q4SJF0</accession>
<feature type="compositionally biased region" description="Polar residues" evidence="1">
    <location>
        <begin position="382"/>
        <end position="391"/>
    </location>
</feature>
<evidence type="ECO:0000256" key="1">
    <source>
        <dbReference type="SAM" id="MobiDB-lite"/>
    </source>
</evidence>
<dbReference type="EMBL" id="CAAE01014575">
    <property type="protein sequence ID" value="CAF99232.1"/>
    <property type="molecule type" value="Genomic_DNA"/>
</dbReference>
<gene>
    <name evidence="2" type="ORF">GSTENG00017241001</name>
</gene>
<dbReference type="InterPro" id="IPR028236">
    <property type="entry name" value="CPLANE1"/>
</dbReference>
<evidence type="ECO:0000313" key="2">
    <source>
        <dbReference type="EMBL" id="CAF99232.1"/>
    </source>
</evidence>
<dbReference type="PANTHER" id="PTHR14492">
    <property type="entry name" value="JBTS17"/>
    <property type="match status" value="1"/>
</dbReference>
<dbReference type="OrthoDB" id="5974632at2759"/>
<reference evidence="2" key="1">
    <citation type="journal article" date="2004" name="Nature">
        <title>Genome duplication in the teleost fish Tetraodon nigroviridis reveals the early vertebrate proto-karyotype.</title>
        <authorList>
            <person name="Jaillon O."/>
            <person name="Aury J.-M."/>
            <person name="Brunet F."/>
            <person name="Petit J.-L."/>
            <person name="Stange-Thomann N."/>
            <person name="Mauceli E."/>
            <person name="Bouneau L."/>
            <person name="Fischer C."/>
            <person name="Ozouf-Costaz C."/>
            <person name="Bernot A."/>
            <person name="Nicaud S."/>
            <person name="Jaffe D."/>
            <person name="Fisher S."/>
            <person name="Lutfalla G."/>
            <person name="Dossat C."/>
            <person name="Segurens B."/>
            <person name="Dasilva C."/>
            <person name="Salanoubat M."/>
            <person name="Levy M."/>
            <person name="Boudet N."/>
            <person name="Castellano S."/>
            <person name="Anthouard V."/>
            <person name="Jubin C."/>
            <person name="Castelli V."/>
            <person name="Katinka M."/>
            <person name="Vacherie B."/>
            <person name="Biemont C."/>
            <person name="Skalli Z."/>
            <person name="Cattolico L."/>
            <person name="Poulain J."/>
            <person name="De Berardinis V."/>
            <person name="Cruaud C."/>
            <person name="Duprat S."/>
            <person name="Brottier P."/>
            <person name="Coutanceau J.-P."/>
            <person name="Gouzy J."/>
            <person name="Parra G."/>
            <person name="Lardier G."/>
            <person name="Chapple C."/>
            <person name="McKernan K.J."/>
            <person name="McEwan P."/>
            <person name="Bosak S."/>
            <person name="Kellis M."/>
            <person name="Volff J.-N."/>
            <person name="Guigo R."/>
            <person name="Zody M.C."/>
            <person name="Mesirov J."/>
            <person name="Lindblad-Toh K."/>
            <person name="Birren B."/>
            <person name="Nusbaum C."/>
            <person name="Kahn D."/>
            <person name="Robinson-Rechavi M."/>
            <person name="Laudet V."/>
            <person name="Schachter V."/>
            <person name="Quetier F."/>
            <person name="Saurin W."/>
            <person name="Scarpelli C."/>
            <person name="Wincker P."/>
            <person name="Lander E.S."/>
            <person name="Weissenbach J."/>
            <person name="Roest Crollius H."/>
        </authorList>
    </citation>
    <scope>NUCLEOTIDE SEQUENCE [LARGE SCALE GENOMIC DNA]</scope>
</reference>